<dbReference type="InterPro" id="IPR050248">
    <property type="entry name" value="Polysacc_deacetylase_ArnD"/>
</dbReference>
<comment type="caution">
    <text evidence="5">The sequence shown here is derived from an EMBL/GenBank/DDBJ whole genome shotgun (WGS) entry which is preliminary data.</text>
</comment>
<keyword evidence="6" id="KW-1185">Reference proteome</keyword>
<evidence type="ECO:0000256" key="2">
    <source>
        <dbReference type="ARBA" id="ARBA00022801"/>
    </source>
</evidence>
<dbReference type="PANTHER" id="PTHR10587:SF133">
    <property type="entry name" value="CHITIN DEACETYLASE 1-RELATED"/>
    <property type="match status" value="1"/>
</dbReference>
<dbReference type="Proteomes" id="UP000624325">
    <property type="component" value="Unassembled WGS sequence"/>
</dbReference>
<accession>A0ABQ4C616</accession>
<sequence length="273" mass="29443">MTRRVAVAAALVVLTLLVGSRWVTNRSAVLANQRSTVPAGPTTPNTPPPPEATPSTAPTAAPTHVAAPKPKPDRPGSGPFGSMRLTGRKTVALTFDDGPHPVWTPQVLDRLKAAHVKATFCVVGTQVKKYPALVRRIVREGHTLCNHTWNHELDLGTKPPNAIKANLVATNREIRKAVPNAKITYFRHPGGKWTADAVKVAQSLRMQPLDWDVDPRDWEITDAKLIGSRVIGNARPGSIILMHDGGGDRKGTLSACPNVIKNLKGRFGIAPLR</sequence>
<dbReference type="RefSeq" id="WP_203703991.1">
    <property type="nucleotide sequence ID" value="NZ_BAAALU010000019.1"/>
</dbReference>
<feature type="compositionally biased region" description="Low complexity" evidence="3">
    <location>
        <begin position="53"/>
        <end position="68"/>
    </location>
</feature>
<keyword evidence="2" id="KW-0378">Hydrolase</keyword>
<dbReference type="Gene3D" id="3.20.20.370">
    <property type="entry name" value="Glycoside hydrolase/deacetylase"/>
    <property type="match status" value="1"/>
</dbReference>
<feature type="region of interest" description="Disordered" evidence="3">
    <location>
        <begin position="34"/>
        <end position="84"/>
    </location>
</feature>
<dbReference type="SUPFAM" id="SSF88713">
    <property type="entry name" value="Glycoside hydrolase/deacetylase"/>
    <property type="match status" value="1"/>
</dbReference>
<gene>
    <name evidence="5" type="ORF">Air01nite_38100</name>
</gene>
<keyword evidence="1" id="KW-0479">Metal-binding</keyword>
<evidence type="ECO:0000313" key="6">
    <source>
        <dbReference type="Proteomes" id="UP000624325"/>
    </source>
</evidence>
<dbReference type="InterPro" id="IPR002509">
    <property type="entry name" value="NODB_dom"/>
</dbReference>
<name>A0ABQ4C616_9ACTN</name>
<reference evidence="5 6" key="1">
    <citation type="submission" date="2021-01" db="EMBL/GenBank/DDBJ databases">
        <title>Whole genome shotgun sequence of Asanoa iriomotensis NBRC 100142.</title>
        <authorList>
            <person name="Komaki H."/>
            <person name="Tamura T."/>
        </authorList>
    </citation>
    <scope>NUCLEOTIDE SEQUENCE [LARGE SCALE GENOMIC DNA]</scope>
    <source>
        <strain evidence="5 6">NBRC 100142</strain>
    </source>
</reference>
<evidence type="ECO:0000259" key="4">
    <source>
        <dbReference type="PROSITE" id="PS51677"/>
    </source>
</evidence>
<evidence type="ECO:0000256" key="3">
    <source>
        <dbReference type="SAM" id="MobiDB-lite"/>
    </source>
</evidence>
<dbReference type="Pfam" id="PF01522">
    <property type="entry name" value="Polysacc_deac_1"/>
    <property type="match status" value="1"/>
</dbReference>
<organism evidence="5 6">
    <name type="scientific">Asanoa iriomotensis</name>
    <dbReference type="NCBI Taxonomy" id="234613"/>
    <lineage>
        <taxon>Bacteria</taxon>
        <taxon>Bacillati</taxon>
        <taxon>Actinomycetota</taxon>
        <taxon>Actinomycetes</taxon>
        <taxon>Micromonosporales</taxon>
        <taxon>Micromonosporaceae</taxon>
        <taxon>Asanoa</taxon>
    </lineage>
</organism>
<evidence type="ECO:0000313" key="5">
    <source>
        <dbReference type="EMBL" id="GIF57715.1"/>
    </source>
</evidence>
<protein>
    <recommendedName>
        <fullName evidence="4">NodB homology domain-containing protein</fullName>
    </recommendedName>
</protein>
<feature type="domain" description="NodB homology" evidence="4">
    <location>
        <begin position="89"/>
        <end position="272"/>
    </location>
</feature>
<dbReference type="PROSITE" id="PS51677">
    <property type="entry name" value="NODB"/>
    <property type="match status" value="1"/>
</dbReference>
<dbReference type="InterPro" id="IPR011330">
    <property type="entry name" value="Glyco_hydro/deAcase_b/a-brl"/>
</dbReference>
<proteinExistence type="predicted"/>
<dbReference type="CDD" id="cd10917">
    <property type="entry name" value="CE4_NodB_like_6s_7s"/>
    <property type="match status" value="1"/>
</dbReference>
<evidence type="ECO:0000256" key="1">
    <source>
        <dbReference type="ARBA" id="ARBA00022723"/>
    </source>
</evidence>
<dbReference type="PANTHER" id="PTHR10587">
    <property type="entry name" value="GLYCOSYL TRANSFERASE-RELATED"/>
    <property type="match status" value="1"/>
</dbReference>
<dbReference type="EMBL" id="BONC01000025">
    <property type="protein sequence ID" value="GIF57715.1"/>
    <property type="molecule type" value="Genomic_DNA"/>
</dbReference>